<reference evidence="2" key="1">
    <citation type="submission" date="2023-03" db="EMBL/GenBank/DDBJ databases">
        <title>Massive genome expansion in bonnet fungi (Mycena s.s.) driven by repeated elements and novel gene families across ecological guilds.</title>
        <authorList>
            <consortium name="Lawrence Berkeley National Laboratory"/>
            <person name="Harder C.B."/>
            <person name="Miyauchi S."/>
            <person name="Viragh M."/>
            <person name="Kuo A."/>
            <person name="Thoen E."/>
            <person name="Andreopoulos B."/>
            <person name="Lu D."/>
            <person name="Skrede I."/>
            <person name="Drula E."/>
            <person name="Henrissat B."/>
            <person name="Morin E."/>
            <person name="Kohler A."/>
            <person name="Barry K."/>
            <person name="LaButti K."/>
            <person name="Morin E."/>
            <person name="Salamov A."/>
            <person name="Lipzen A."/>
            <person name="Mereny Z."/>
            <person name="Hegedus B."/>
            <person name="Baldrian P."/>
            <person name="Stursova M."/>
            <person name="Weitz H."/>
            <person name="Taylor A."/>
            <person name="Grigoriev I.V."/>
            <person name="Nagy L.G."/>
            <person name="Martin F."/>
            <person name="Kauserud H."/>
        </authorList>
    </citation>
    <scope>NUCLEOTIDE SEQUENCE</scope>
    <source>
        <strain evidence="2">CBHHK067</strain>
    </source>
</reference>
<feature type="region of interest" description="Disordered" evidence="1">
    <location>
        <begin position="247"/>
        <end position="281"/>
    </location>
</feature>
<evidence type="ECO:0000313" key="2">
    <source>
        <dbReference type="EMBL" id="KAJ7686509.1"/>
    </source>
</evidence>
<dbReference type="AlphaFoldDB" id="A0AAD7DD46"/>
<feature type="compositionally biased region" description="Polar residues" evidence="1">
    <location>
        <begin position="313"/>
        <end position="336"/>
    </location>
</feature>
<sequence>MLSCRRVGQRAALCQGLGRRWETTSSAPSASHPIPSISPYQHPHLNHAVGRRSLALRCLDEITSPLDALAIVRTVERRFGRVAEYRFQRDMEVTSRYQYLVNIAFWDPAAYSRVPKGPIVLQTALSPDNPNLLPGGVGLADVAPFLEAKDWTDNDLTEEFKDQPLQDGSRIIQFRVEHFNRFQKDSVAPPEYVQRFDYSLSSSFVRWGGFAPIQPIENPVISQSELVFGNANVDHPHMRHVVKLMSSRHALKDPYQTSRTRTSAPSRSSKPARAAAPPASDAPELLLDSIISPPITSLPAAPAIPPSQPQATETTAEVQPIQPQMQAEATQSTLQAEVTAERVEGQPPAAEATAEVQPAQAPTQAEATQSPLQAKVMAEAKEEAAEPETKSAPQPEKRTFPVLVTERSQVRAARGVSVKIKTGSPAKAAAPKAAVAQSTAKTSAKPAKKKKKEGSKPQEVIEALSQRPIEVEERTPGMTERLKGLFGGWGGNLY</sequence>
<gene>
    <name evidence="2" type="ORF">B0H17DRAFT_1332747</name>
</gene>
<feature type="compositionally biased region" description="Basic and acidic residues" evidence="1">
    <location>
        <begin position="378"/>
        <end position="398"/>
    </location>
</feature>
<feature type="compositionally biased region" description="Low complexity" evidence="1">
    <location>
        <begin position="346"/>
        <end position="377"/>
    </location>
</feature>
<dbReference type="EMBL" id="JARKIE010000095">
    <property type="protein sequence ID" value="KAJ7686509.1"/>
    <property type="molecule type" value="Genomic_DNA"/>
</dbReference>
<accession>A0AAD7DD46</accession>
<feature type="compositionally biased region" description="Low complexity" evidence="1">
    <location>
        <begin position="425"/>
        <end position="445"/>
    </location>
</feature>
<comment type="caution">
    <text evidence="2">The sequence shown here is derived from an EMBL/GenBank/DDBJ whole genome shotgun (WGS) entry which is preliminary data.</text>
</comment>
<evidence type="ECO:0000256" key="1">
    <source>
        <dbReference type="SAM" id="MobiDB-lite"/>
    </source>
</evidence>
<keyword evidence="3" id="KW-1185">Reference proteome</keyword>
<proteinExistence type="predicted"/>
<protein>
    <submittedName>
        <fullName evidence="2">Uncharacterized protein</fullName>
    </submittedName>
</protein>
<feature type="region of interest" description="Disordered" evidence="1">
    <location>
        <begin position="424"/>
        <end position="461"/>
    </location>
</feature>
<name>A0AAD7DD46_MYCRO</name>
<evidence type="ECO:0000313" key="3">
    <source>
        <dbReference type="Proteomes" id="UP001221757"/>
    </source>
</evidence>
<organism evidence="2 3">
    <name type="scientific">Mycena rosella</name>
    <name type="common">Pink bonnet</name>
    <name type="synonym">Agaricus rosellus</name>
    <dbReference type="NCBI Taxonomy" id="1033263"/>
    <lineage>
        <taxon>Eukaryota</taxon>
        <taxon>Fungi</taxon>
        <taxon>Dikarya</taxon>
        <taxon>Basidiomycota</taxon>
        <taxon>Agaricomycotina</taxon>
        <taxon>Agaricomycetes</taxon>
        <taxon>Agaricomycetidae</taxon>
        <taxon>Agaricales</taxon>
        <taxon>Marasmiineae</taxon>
        <taxon>Mycenaceae</taxon>
        <taxon>Mycena</taxon>
    </lineage>
</organism>
<dbReference type="Proteomes" id="UP001221757">
    <property type="component" value="Unassembled WGS sequence"/>
</dbReference>
<feature type="region of interest" description="Disordered" evidence="1">
    <location>
        <begin position="297"/>
        <end position="398"/>
    </location>
</feature>
<feature type="compositionally biased region" description="Low complexity" evidence="1">
    <location>
        <begin position="257"/>
        <end position="281"/>
    </location>
</feature>